<organism evidence="12 13">
    <name type="scientific">Lipomyces starkeyi NRRL Y-11557</name>
    <dbReference type="NCBI Taxonomy" id="675824"/>
    <lineage>
        <taxon>Eukaryota</taxon>
        <taxon>Fungi</taxon>
        <taxon>Dikarya</taxon>
        <taxon>Ascomycota</taxon>
        <taxon>Saccharomycotina</taxon>
        <taxon>Lipomycetes</taxon>
        <taxon>Lipomycetales</taxon>
        <taxon>Lipomycetaceae</taxon>
        <taxon>Lipomyces</taxon>
    </lineage>
</organism>
<keyword evidence="6 7" id="KW-0539">Nucleus</keyword>
<gene>
    <name evidence="12" type="ORF">LIPSTDRAFT_270978</name>
</gene>
<dbReference type="InterPro" id="IPR014881">
    <property type="entry name" value="NOB1_Zn-bd"/>
</dbReference>
<dbReference type="PANTHER" id="PTHR12814">
    <property type="entry name" value="RNA-BINDING PROTEIN NOB1"/>
    <property type="match status" value="1"/>
</dbReference>
<comment type="function">
    <text evidence="7">Required for the synthesis of 40S ribosome subunits. Has a role in processing 20S pre-rRNA into the mature 18S rRNA, where it is required for cleavage at the 3' end of the mature 18S rRNA (D-site). Accompanies the 20S pre-rRNA from the nucleus to the cytoplasm.</text>
</comment>
<dbReference type="Pfam" id="PF17146">
    <property type="entry name" value="PIN_6"/>
    <property type="match status" value="1"/>
</dbReference>
<sequence length="533" mass="59564">MVSCLILDAGPLITNGYSTLTSLADEFFTTPSVYNEIRDERARQNLLLWGDKLSLKQPSMEYIKIVSEFAKKTGDYAVLSATDIQILALTYELECERNQGDWRLRKFPGQSRINGPSPLAKNEIRSESNTDDEPDDEQQVEEISRKMHDTNIGSENSIQDKPYESPTVASTEQNNECQESHEPKSTNTNDNSPAPYDNDGWSTITRKPRSGKKYNKSRKQKPSRTISAVLPESSTIDEEPAAAQSYPETVIPASNESEHIDSQVPEQAEYGSDIPNDSVSVAQIDERAPEDVQLEVNEDEDGEDEDEEGWITPGNLQHQQVLDGILGNPPGSKATSEQAKKLKVGMASGDFAMQNVAMQIGLNVINPQSGRQISKIRSWMLRCHACFFLTSPSMGDKPKQFCPRCGGATLLRCTVTTSAATGQLQIHLKKNFQWSNRGNRYSLPNPQSKKNRMKGGEGMEEILLREDQKEYLKAVKNDAWRKRHNEKLLEEWIGGGGNDAMGSPFASGSYKRDYTKTGVKVGKGRYVNDRRRK</sequence>
<feature type="compositionally biased region" description="Basic residues" evidence="9">
    <location>
        <begin position="206"/>
        <end position="222"/>
    </location>
</feature>
<dbReference type="EMBL" id="KV454293">
    <property type="protein sequence ID" value="ODQ73788.1"/>
    <property type="molecule type" value="Genomic_DNA"/>
</dbReference>
<dbReference type="Proteomes" id="UP000094385">
    <property type="component" value="Unassembled WGS sequence"/>
</dbReference>
<feature type="compositionally biased region" description="Acidic residues" evidence="9">
    <location>
        <begin position="129"/>
        <end position="140"/>
    </location>
</feature>
<dbReference type="GO" id="GO:0016787">
    <property type="term" value="F:hydrolase activity"/>
    <property type="evidence" value="ECO:0007669"/>
    <property type="project" value="UniProtKB-KW"/>
</dbReference>
<keyword evidence="3 7" id="KW-0479">Metal-binding</keyword>
<feature type="domain" description="Nin one binding (NOB1) Zn-ribbon-like" evidence="10">
    <location>
        <begin position="373"/>
        <end position="448"/>
    </location>
</feature>
<keyword evidence="5 7" id="KW-0862">Zinc</keyword>
<dbReference type="InterPro" id="IPR036283">
    <property type="entry name" value="NOB1_Zf-like_sf"/>
</dbReference>
<dbReference type="Gene3D" id="6.20.210.10">
    <property type="entry name" value="Nin one binding (NOB1), Zn-ribbon-like"/>
    <property type="match status" value="1"/>
</dbReference>
<comment type="subcellular location">
    <subcellularLocation>
        <location evidence="7">Nucleus</location>
        <location evidence="7">Nucleolus</location>
    </subcellularLocation>
</comment>
<dbReference type="Gene3D" id="3.40.50.1010">
    <property type="entry name" value="5'-nuclease"/>
    <property type="match status" value="1"/>
</dbReference>
<evidence type="ECO:0000256" key="1">
    <source>
        <dbReference type="ARBA" id="ARBA00005858"/>
    </source>
</evidence>
<dbReference type="Pfam" id="PF08772">
    <property type="entry name" value="Zn_ribbon_NOB1"/>
    <property type="match status" value="1"/>
</dbReference>
<dbReference type="SUPFAM" id="SSF144206">
    <property type="entry name" value="NOB1 zinc finger-like"/>
    <property type="match status" value="1"/>
</dbReference>
<dbReference type="GO" id="GO:0005730">
    <property type="term" value="C:nucleolus"/>
    <property type="evidence" value="ECO:0007669"/>
    <property type="project" value="UniProtKB-SubCell"/>
</dbReference>
<feature type="region of interest" description="Disordered" evidence="9">
    <location>
        <begin position="106"/>
        <end position="308"/>
    </location>
</feature>
<feature type="binding site" evidence="8">
    <location>
        <position position="402"/>
    </location>
    <ligand>
        <name>Zn(2+)</name>
        <dbReference type="ChEBI" id="CHEBI:29105"/>
    </ligand>
</feature>
<dbReference type="GO" id="GO:0000462">
    <property type="term" value="P:maturation of SSU-rRNA from tricistronic rRNA transcript (SSU-rRNA, 5.8S rRNA, LSU-rRNA)"/>
    <property type="evidence" value="ECO:0007669"/>
    <property type="project" value="EnsemblFungi"/>
</dbReference>
<feature type="binding site" evidence="8">
    <location>
        <position position="405"/>
    </location>
    <ligand>
        <name>Zn(2+)</name>
        <dbReference type="ChEBI" id="CHEBI:29105"/>
    </ligand>
</feature>
<evidence type="ECO:0000259" key="11">
    <source>
        <dbReference type="Pfam" id="PF17146"/>
    </source>
</evidence>
<dbReference type="InterPro" id="IPR039907">
    <property type="entry name" value="NOB1"/>
</dbReference>
<dbReference type="GO" id="GO:0046872">
    <property type="term" value="F:metal ion binding"/>
    <property type="evidence" value="ECO:0007669"/>
    <property type="project" value="UniProtKB-UniRule"/>
</dbReference>
<dbReference type="InterPro" id="IPR017117">
    <property type="entry name" value="Nob1_euk"/>
</dbReference>
<dbReference type="GO" id="GO:0004521">
    <property type="term" value="F:RNA endonuclease activity"/>
    <property type="evidence" value="ECO:0007669"/>
    <property type="project" value="UniProtKB-UniRule"/>
</dbReference>
<dbReference type="CDD" id="cd09876">
    <property type="entry name" value="PIN_Nob1-like"/>
    <property type="match status" value="1"/>
</dbReference>
<feature type="binding site" evidence="8">
    <location>
        <position position="386"/>
    </location>
    <ligand>
        <name>Zn(2+)</name>
        <dbReference type="ChEBI" id="CHEBI:29105"/>
    </ligand>
</feature>
<evidence type="ECO:0000256" key="3">
    <source>
        <dbReference type="ARBA" id="ARBA00022723"/>
    </source>
</evidence>
<dbReference type="FunFam" id="3.40.50.1010:FF:000020">
    <property type="entry name" value="20S-pre-rRNA D-site endonuclease NOB1"/>
    <property type="match status" value="1"/>
</dbReference>
<dbReference type="GO" id="GO:0005737">
    <property type="term" value="C:cytoplasm"/>
    <property type="evidence" value="ECO:0007669"/>
    <property type="project" value="EnsemblFungi"/>
</dbReference>
<keyword evidence="2" id="KW-0540">Nuclease</keyword>
<evidence type="ECO:0000256" key="5">
    <source>
        <dbReference type="ARBA" id="ARBA00022833"/>
    </source>
</evidence>
<accession>A0A1E3Q877</accession>
<evidence type="ECO:0000256" key="2">
    <source>
        <dbReference type="ARBA" id="ARBA00022722"/>
    </source>
</evidence>
<evidence type="ECO:0000256" key="4">
    <source>
        <dbReference type="ARBA" id="ARBA00022801"/>
    </source>
</evidence>
<evidence type="ECO:0000256" key="6">
    <source>
        <dbReference type="ARBA" id="ARBA00023242"/>
    </source>
</evidence>
<name>A0A1E3Q877_LIPST</name>
<feature type="binding site" evidence="8">
    <location>
        <position position="383"/>
    </location>
    <ligand>
        <name>Zn(2+)</name>
        <dbReference type="ChEBI" id="CHEBI:29105"/>
    </ligand>
</feature>
<keyword evidence="4" id="KW-0378">Hydrolase</keyword>
<dbReference type="STRING" id="675824.A0A1E3Q877"/>
<dbReference type="PANTHER" id="PTHR12814:SF2">
    <property type="entry name" value="RNA-BINDING PROTEIN NOB1"/>
    <property type="match status" value="1"/>
</dbReference>
<dbReference type="OrthoDB" id="446759at2759"/>
<evidence type="ECO:0000256" key="8">
    <source>
        <dbReference type="PIRSR" id="PIRSR037125-1"/>
    </source>
</evidence>
<dbReference type="PIRSF" id="PIRSF037125">
    <property type="entry name" value="D-site_20S_pre-rRNA_nuclease"/>
    <property type="match status" value="1"/>
</dbReference>
<protein>
    <recommendedName>
        <fullName evidence="7">20S-pre-rRNA D-site endonuclease NOB1</fullName>
    </recommendedName>
</protein>
<evidence type="ECO:0000313" key="13">
    <source>
        <dbReference type="Proteomes" id="UP000094385"/>
    </source>
</evidence>
<evidence type="ECO:0000256" key="7">
    <source>
        <dbReference type="PIRNR" id="PIRNR037125"/>
    </source>
</evidence>
<evidence type="ECO:0000313" key="12">
    <source>
        <dbReference type="EMBL" id="ODQ73788.1"/>
    </source>
</evidence>
<feature type="compositionally biased region" description="Acidic residues" evidence="9">
    <location>
        <begin position="292"/>
        <end position="308"/>
    </location>
</feature>
<feature type="domain" description="Ribonuclease PIN" evidence="11">
    <location>
        <begin position="5"/>
        <end position="93"/>
    </location>
</feature>
<dbReference type="InterPro" id="IPR033411">
    <property type="entry name" value="Ribonuclease_PIN"/>
</dbReference>
<comment type="similarity">
    <text evidence="1 7">Belongs to the NOB1 family.</text>
</comment>
<reference evidence="12 13" key="1">
    <citation type="journal article" date="2016" name="Proc. Natl. Acad. Sci. U.S.A.">
        <title>Comparative genomics of biotechnologically important yeasts.</title>
        <authorList>
            <person name="Riley R."/>
            <person name="Haridas S."/>
            <person name="Wolfe K.H."/>
            <person name="Lopes M.R."/>
            <person name="Hittinger C.T."/>
            <person name="Goeker M."/>
            <person name="Salamov A.A."/>
            <person name="Wisecaver J.H."/>
            <person name="Long T.M."/>
            <person name="Calvey C.H."/>
            <person name="Aerts A.L."/>
            <person name="Barry K.W."/>
            <person name="Choi C."/>
            <person name="Clum A."/>
            <person name="Coughlan A.Y."/>
            <person name="Deshpande S."/>
            <person name="Douglass A.P."/>
            <person name="Hanson S.J."/>
            <person name="Klenk H.-P."/>
            <person name="LaButti K.M."/>
            <person name="Lapidus A."/>
            <person name="Lindquist E.A."/>
            <person name="Lipzen A.M."/>
            <person name="Meier-Kolthoff J.P."/>
            <person name="Ohm R.A."/>
            <person name="Otillar R.P."/>
            <person name="Pangilinan J.L."/>
            <person name="Peng Y."/>
            <person name="Rokas A."/>
            <person name="Rosa C.A."/>
            <person name="Scheuner C."/>
            <person name="Sibirny A.A."/>
            <person name="Slot J.C."/>
            <person name="Stielow J.B."/>
            <person name="Sun H."/>
            <person name="Kurtzman C.P."/>
            <person name="Blackwell M."/>
            <person name="Grigoriev I.V."/>
            <person name="Jeffries T.W."/>
        </authorList>
    </citation>
    <scope>NUCLEOTIDE SEQUENCE [LARGE SCALE GENOMIC DNA]</scope>
    <source>
        <strain evidence="12 13">NRRL Y-11557</strain>
    </source>
</reference>
<dbReference type="GO" id="GO:0043248">
    <property type="term" value="P:proteasome assembly"/>
    <property type="evidence" value="ECO:0007669"/>
    <property type="project" value="EnsemblFungi"/>
</dbReference>
<proteinExistence type="inferred from homology"/>
<dbReference type="GO" id="GO:0030688">
    <property type="term" value="C:preribosome, small subunit precursor"/>
    <property type="evidence" value="ECO:0007669"/>
    <property type="project" value="EnsemblFungi"/>
</dbReference>
<dbReference type="AlphaFoldDB" id="A0A1E3Q877"/>
<evidence type="ECO:0000256" key="9">
    <source>
        <dbReference type="SAM" id="MobiDB-lite"/>
    </source>
</evidence>
<keyword evidence="13" id="KW-1185">Reference proteome</keyword>
<dbReference type="GO" id="GO:0070181">
    <property type="term" value="F:small ribosomal subunit rRNA binding"/>
    <property type="evidence" value="ECO:0007669"/>
    <property type="project" value="EnsemblFungi"/>
</dbReference>
<evidence type="ECO:0000259" key="10">
    <source>
        <dbReference type="Pfam" id="PF08772"/>
    </source>
</evidence>
<feature type="compositionally biased region" description="Polar residues" evidence="9">
    <location>
        <begin position="167"/>
        <end position="177"/>
    </location>
</feature>